<feature type="domain" description="RNase H type-1" evidence="3">
    <location>
        <begin position="981"/>
        <end position="1119"/>
    </location>
</feature>
<dbReference type="SUPFAM" id="SSF56672">
    <property type="entry name" value="DNA/RNA polymerases"/>
    <property type="match status" value="1"/>
</dbReference>
<dbReference type="PROSITE" id="PS50878">
    <property type="entry name" value="RT_POL"/>
    <property type="match status" value="1"/>
</dbReference>
<dbReference type="Gene3D" id="3.30.420.10">
    <property type="entry name" value="Ribonuclease H-like superfamily/Ribonuclease H"/>
    <property type="match status" value="1"/>
</dbReference>
<dbReference type="InterPro" id="IPR036397">
    <property type="entry name" value="RNaseH_sf"/>
</dbReference>
<dbReference type="InterPro" id="IPR036691">
    <property type="entry name" value="Endo/exonu/phosph_ase_sf"/>
</dbReference>
<dbReference type="SUPFAM" id="SSF56219">
    <property type="entry name" value="DNase I-like"/>
    <property type="match status" value="1"/>
</dbReference>
<dbReference type="InterPro" id="IPR000477">
    <property type="entry name" value="RT_dom"/>
</dbReference>
<dbReference type="InterPro" id="IPR005135">
    <property type="entry name" value="Endo/exonuclease/phosphatase"/>
</dbReference>
<dbReference type="CDD" id="cd01650">
    <property type="entry name" value="RT_nLTR_like"/>
    <property type="match status" value="1"/>
</dbReference>
<protein>
    <submittedName>
        <fullName evidence="4">Pol-like protein</fullName>
    </submittedName>
</protein>
<dbReference type="InterPro" id="IPR002156">
    <property type="entry name" value="RNaseH_domain"/>
</dbReference>
<evidence type="ECO:0000259" key="3">
    <source>
        <dbReference type="PROSITE" id="PS50879"/>
    </source>
</evidence>
<feature type="region of interest" description="Disordered" evidence="1">
    <location>
        <begin position="1158"/>
        <end position="1186"/>
    </location>
</feature>
<dbReference type="Gene3D" id="3.60.10.10">
    <property type="entry name" value="Endonuclease/exonuclease/phosphatase"/>
    <property type="match status" value="1"/>
</dbReference>
<reference evidence="4" key="1">
    <citation type="journal article" date="2004" name="Mol. Microbiol.">
        <title>Dissection of the host range of the fungal plant pathogen Alternaria alternata by modification of secondary metabolism.</title>
        <authorList>
            <person name="Ito K."/>
            <person name="Tanaka T."/>
            <person name="Hatta R."/>
            <person name="Yamamoto M."/>
            <person name="Akimitsu K."/>
            <person name="Tsuge T."/>
        </authorList>
    </citation>
    <scope>NUCLEOTIDE SEQUENCE</scope>
    <source>
        <strain evidence="4">NBRC 8984</strain>
    </source>
</reference>
<dbReference type="Pfam" id="PF14529">
    <property type="entry name" value="Exo_endo_phos_2"/>
    <property type="match status" value="1"/>
</dbReference>
<proteinExistence type="predicted"/>
<dbReference type="GO" id="GO:0003676">
    <property type="term" value="F:nucleic acid binding"/>
    <property type="evidence" value="ECO:0007669"/>
    <property type="project" value="InterPro"/>
</dbReference>
<accession>C9K7D0</accession>
<evidence type="ECO:0000259" key="2">
    <source>
        <dbReference type="PROSITE" id="PS50878"/>
    </source>
</evidence>
<feature type="compositionally biased region" description="Basic and acidic residues" evidence="1">
    <location>
        <begin position="1118"/>
        <end position="1128"/>
    </location>
</feature>
<dbReference type="Pfam" id="PF00078">
    <property type="entry name" value="RVT_1"/>
    <property type="match status" value="1"/>
</dbReference>
<dbReference type="GO" id="GO:0004523">
    <property type="term" value="F:RNA-DNA hybrid ribonuclease activity"/>
    <property type="evidence" value="ECO:0007669"/>
    <property type="project" value="InterPro"/>
</dbReference>
<dbReference type="SUPFAM" id="SSF53098">
    <property type="entry name" value="Ribonuclease H-like"/>
    <property type="match status" value="1"/>
</dbReference>
<dbReference type="AlphaFoldDB" id="C9K7D0"/>
<sequence>MNRQSRLNILQYNVRRSRDMVMASLLRDPEIDDFDIIAIQEPWTNPYTATTHHPAKDRFHLCYPTGDAEGSARVCFFINKRMDQTKWRFEEQTKYMCSVVVEPSNERQEEGRLVIHNIYNPPRNRRDRRSTLPKAREALARHQAAEQILLGDFNLHHPLWGGLGRRETDPEAEDLIDIIGDFALHNTLPPGTITFEEGRMQSAIDLCYVTTGLIDRIIKSEVDRNLDHDSDHLPISTALDLTVQRLEEKPRKAWKRLDEKAYMKALRRSLPPLRRPLTKTALDTYTSEVAAAIQDAISKAVPETFPSCYSREGWTEECAAVLAETKRLKRAHNQHHTEETWEAYRAARNHKARTVSKALRKAHRDRIERAAESPQTFWKLAKWARTRHNQSARTTPAIRHPTTQQELIDPADKAELFRDVFFPTPPEADLEDIENAEYSGQIETPPIEEKEVRNAIRAASPLKAPGPDGITNKALQAGVDLIAAHLTRMFNQSLKLGYCPSAFRASITAVLRKPDKANYAVPKAYRPIALLNTIGKIMDAVIARRLSYLVETHHVLPPQHMGGRKQRSTEHALHAVAAKICDTWNQGTKGQVTSLLLLDVSGAFDNVSHIRLLHNLRKRKVDEKTVRWIASFLSERHTHIVVDGVKSEQYAINTGIPQGSPLSPILYLFYNADLVEQCNETDTMSTGYIDDVAIMAWGDTTERTCQTLSTILQKAQRWASKHASVFAPDKFQLTHFTRAWKSIDTDAPIHTEWGEIKPATTFKYLGLTMDSKLKWREHVETIKQKATRTVHTLNSLGGSTWGIRLQDMRKLYEAIVLPQMMYACSIWSNANLHEGSRTYTHKTIDALRSIQARAARSICGAYKATAMAALDVEAFLLPVEQQIWRRNADVITRLSSCREIAKTAGFELNEPVPVVAKRNRRPRKSPWWKINEELRSKQVRDLEKQEPIPPFITPPWRRGPRTYIDDNAEKARDRHDKECATDKSLSIYTDGSGIEGEIGSAAVCPLTKQTRSVHMGSDTLSTVYAAELQGISLALHIAKEYADGDGERKDIAVYTDNQAVIWSIAKAEGRSGAYILAGIAQQVQELQNKGLSVTVRWIPAHVGIEGNEAADQAAKEATGWREDGRRQQPAEPPPQLYPLRTTLRRWCKTQAERQWISAWREDKKGRTTYRHTPTPTKKVLPAPREA</sequence>
<feature type="domain" description="Reverse transcriptase" evidence="2">
    <location>
        <begin position="492"/>
        <end position="769"/>
    </location>
</feature>
<evidence type="ECO:0000313" key="4">
    <source>
        <dbReference type="EMBL" id="BAI44754.1"/>
    </source>
</evidence>
<reference evidence="4" key="2">
    <citation type="journal article" date="2007" name="Mol. Plant Microbe Interact.">
        <title>Expression profiles of genes encoded by the supernumerary chromosome controlling AM-toxin biosynthesis and pathogenicity in the apple pathotype of Alternaria alternata.</title>
        <authorList>
            <person name="Harimoto Y."/>
            <person name="Hatta R."/>
            <person name="Kodama M."/>
            <person name="Yamamoto M."/>
            <person name="Otani H."/>
            <person name="Tsuge T."/>
        </authorList>
    </citation>
    <scope>NUCLEOTIDE SEQUENCE</scope>
    <source>
        <strain evidence="4">NBRC 8984</strain>
    </source>
</reference>
<dbReference type="CDD" id="cd09276">
    <property type="entry name" value="Rnase_HI_RT_non_LTR"/>
    <property type="match status" value="1"/>
</dbReference>
<feature type="region of interest" description="Disordered" evidence="1">
    <location>
        <begin position="1109"/>
        <end position="1137"/>
    </location>
</feature>
<dbReference type="PANTHER" id="PTHR33481">
    <property type="entry name" value="REVERSE TRANSCRIPTASE"/>
    <property type="match status" value="1"/>
</dbReference>
<reference evidence="4" key="3">
    <citation type="submission" date="2009-10" db="EMBL/GenBank/DDBJ databases">
        <title>A Zn(II)2Cys6 transcription regulator encoded by the AMT gene cluster negatively controls AM-toxin production in the apple pathotype of Alternaria alternata.</title>
        <authorList>
            <person name="Harimoto Y."/>
            <person name="Kodama M."/>
            <person name="Yamamoto M."/>
            <person name="Otani H."/>
            <person name="Tsuge T."/>
        </authorList>
    </citation>
    <scope>NUCLEOTIDE SEQUENCE</scope>
    <source>
        <strain evidence="4">NBRC 8984</strain>
    </source>
</reference>
<name>C9K7D0_ALTAL</name>
<evidence type="ECO:0000256" key="1">
    <source>
        <dbReference type="SAM" id="MobiDB-lite"/>
    </source>
</evidence>
<dbReference type="InterPro" id="IPR012337">
    <property type="entry name" value="RNaseH-like_sf"/>
</dbReference>
<organism evidence="4">
    <name type="scientific">Alternaria alternata</name>
    <name type="common">Alternaria rot fungus</name>
    <name type="synonym">Torula alternata</name>
    <dbReference type="NCBI Taxonomy" id="5599"/>
    <lineage>
        <taxon>Eukaryota</taxon>
        <taxon>Fungi</taxon>
        <taxon>Dikarya</taxon>
        <taxon>Ascomycota</taxon>
        <taxon>Pezizomycotina</taxon>
        <taxon>Dothideomycetes</taxon>
        <taxon>Pleosporomycetidae</taxon>
        <taxon>Pleosporales</taxon>
        <taxon>Pleosporineae</taxon>
        <taxon>Pleosporaceae</taxon>
        <taxon>Alternaria</taxon>
        <taxon>Alternaria sect. Alternaria</taxon>
        <taxon>Alternaria alternata complex</taxon>
    </lineage>
</organism>
<dbReference type="PANTHER" id="PTHR33481:SF1">
    <property type="entry name" value="ENDONUCLEASE_EXONUCLEASE_PHOSPHATASE DOMAIN-CONTAINING PROTEIN-RELATED"/>
    <property type="match status" value="1"/>
</dbReference>
<dbReference type="PROSITE" id="PS50879">
    <property type="entry name" value="RNASE_H_1"/>
    <property type="match status" value="1"/>
</dbReference>
<dbReference type="InterPro" id="IPR043502">
    <property type="entry name" value="DNA/RNA_pol_sf"/>
</dbReference>
<dbReference type="EMBL" id="AB525198">
    <property type="protein sequence ID" value="BAI44754.1"/>
    <property type="molecule type" value="Genomic_DNA"/>
</dbReference>
<dbReference type="Pfam" id="PF00075">
    <property type="entry name" value="RNase_H"/>
    <property type="match status" value="1"/>
</dbReference>